<dbReference type="RefSeq" id="WP_169661805.1">
    <property type="nucleotide sequence ID" value="NZ_CP076133.1"/>
</dbReference>
<evidence type="ECO:0000256" key="1">
    <source>
        <dbReference type="SAM" id="Phobius"/>
    </source>
</evidence>
<feature type="transmembrane region" description="Helical" evidence="1">
    <location>
        <begin position="196"/>
        <end position="216"/>
    </location>
</feature>
<dbReference type="AlphaFoldDB" id="A0AAX1ND56"/>
<evidence type="ECO:0000313" key="2">
    <source>
        <dbReference type="EMBL" id="QWG05544.1"/>
    </source>
</evidence>
<protein>
    <submittedName>
        <fullName evidence="2">Metal-dependent hydrolase</fullName>
    </submittedName>
</protein>
<keyword evidence="1" id="KW-0472">Membrane</keyword>
<feature type="transmembrane region" description="Helical" evidence="1">
    <location>
        <begin position="172"/>
        <end position="189"/>
    </location>
</feature>
<dbReference type="KEGG" id="fya:KMW28_24295"/>
<feature type="transmembrane region" description="Helical" evidence="1">
    <location>
        <begin position="29"/>
        <end position="50"/>
    </location>
</feature>
<dbReference type="Proteomes" id="UP000678679">
    <property type="component" value="Chromosome 2"/>
</dbReference>
<proteinExistence type="predicted"/>
<name>A0AAX1ND56_9BACT</name>
<dbReference type="GO" id="GO:0016787">
    <property type="term" value="F:hydrolase activity"/>
    <property type="evidence" value="ECO:0007669"/>
    <property type="project" value="UniProtKB-KW"/>
</dbReference>
<sequence>MDIISHTLTGVAVGTVAASFSKKKWTDKLMILLAGGFGGALPDIDAISLWSKFDATFGKVFRLENTGKEIYGEKFWYSHHAVFHSLMMPIVLSLLFIVIISIIKRYSSIAEIKNHLKTEYLKYFAFCLGFIFHLFEDMPTPASVWGGVNFFFPSPNYIGGFGKIWWWNNYDLTLIIFVVILFNICFNLIKNSKRTIRIKLTTTTFLMGTLLFLYQVNTRPMSFKYSGHTNKYNEFEYQSKQIQKDILGQKLYHIMVEIDNKIPLYF</sequence>
<accession>A0AAX1ND56</accession>
<dbReference type="Pfam" id="PF04307">
    <property type="entry name" value="YdjM"/>
    <property type="match status" value="1"/>
</dbReference>
<keyword evidence="1" id="KW-1133">Transmembrane helix</keyword>
<organism evidence="2 3">
    <name type="scientific">Flammeovirga yaeyamensis</name>
    <dbReference type="NCBI Taxonomy" id="367791"/>
    <lineage>
        <taxon>Bacteria</taxon>
        <taxon>Pseudomonadati</taxon>
        <taxon>Bacteroidota</taxon>
        <taxon>Cytophagia</taxon>
        <taxon>Cytophagales</taxon>
        <taxon>Flammeovirgaceae</taxon>
        <taxon>Flammeovirga</taxon>
    </lineage>
</organism>
<keyword evidence="3" id="KW-1185">Reference proteome</keyword>
<feature type="transmembrane region" description="Helical" evidence="1">
    <location>
        <begin position="123"/>
        <end position="152"/>
    </location>
</feature>
<reference evidence="2 3" key="1">
    <citation type="submission" date="2021-05" db="EMBL/GenBank/DDBJ databases">
        <title>Comparative genomic studies on the polysaccharide-degrading batcterial strains of the Flammeovirga genus.</title>
        <authorList>
            <person name="Zewei F."/>
            <person name="Zheng Z."/>
            <person name="Yu L."/>
            <person name="Ruyue G."/>
            <person name="Yanhong M."/>
            <person name="Yuanyuan C."/>
            <person name="Jingyan G."/>
            <person name="Wenjun H."/>
        </authorList>
    </citation>
    <scope>NUCLEOTIDE SEQUENCE [LARGE SCALE GENOMIC DNA]</scope>
    <source>
        <strain evidence="2 3">NBRC:100898</strain>
    </source>
</reference>
<evidence type="ECO:0000313" key="3">
    <source>
        <dbReference type="Proteomes" id="UP000678679"/>
    </source>
</evidence>
<gene>
    <name evidence="2" type="ORF">KMW28_24295</name>
</gene>
<keyword evidence="2" id="KW-0378">Hydrolase</keyword>
<keyword evidence="1" id="KW-0812">Transmembrane</keyword>
<feature type="transmembrane region" description="Helical" evidence="1">
    <location>
        <begin position="81"/>
        <end position="103"/>
    </location>
</feature>
<dbReference type="InterPro" id="IPR007404">
    <property type="entry name" value="YdjM-like"/>
</dbReference>
<dbReference type="EMBL" id="CP076133">
    <property type="protein sequence ID" value="QWG05544.1"/>
    <property type="molecule type" value="Genomic_DNA"/>
</dbReference>